<keyword evidence="2" id="KW-1185">Reference proteome</keyword>
<comment type="caution">
    <text evidence="1">The sequence shown here is derived from an EMBL/GenBank/DDBJ whole genome shotgun (WGS) entry which is preliminary data.</text>
</comment>
<proteinExistence type="predicted"/>
<dbReference type="EMBL" id="NEWD01000007">
    <property type="protein sequence ID" value="OXN00797.1"/>
    <property type="molecule type" value="Genomic_DNA"/>
</dbReference>
<sequence>MDTDRANEPEPYRHMSRAQLIRQIQSLTLESARRRREKRYWKTLAQQQQSGEETRQGVE</sequence>
<name>A0A229VYW2_9BIFI</name>
<protein>
    <submittedName>
        <fullName evidence="1">Uncharacterized protein</fullName>
    </submittedName>
</protein>
<organism evidence="1 2">
    <name type="scientific">Bifidobacterium vansinderenii</name>
    <dbReference type="NCBI Taxonomy" id="1984871"/>
    <lineage>
        <taxon>Bacteria</taxon>
        <taxon>Bacillati</taxon>
        <taxon>Actinomycetota</taxon>
        <taxon>Actinomycetes</taxon>
        <taxon>Bifidobacteriales</taxon>
        <taxon>Bifidobacteriaceae</taxon>
        <taxon>Bifidobacterium</taxon>
    </lineage>
</organism>
<reference evidence="1 2" key="1">
    <citation type="submission" date="2017-05" db="EMBL/GenBank/DDBJ databases">
        <title>Bifidobacterium vansinderenii sp. nov.</title>
        <authorList>
            <person name="Lugli G.A."/>
            <person name="Duranti S."/>
            <person name="Mangifesta M."/>
        </authorList>
    </citation>
    <scope>NUCLEOTIDE SEQUENCE [LARGE SCALE GENOMIC DNA]</scope>
    <source>
        <strain evidence="1 2">Tam10B</strain>
    </source>
</reference>
<gene>
    <name evidence="1" type="ORF">Tam10B_0752</name>
</gene>
<accession>A0A229VYW2</accession>
<dbReference type="AlphaFoldDB" id="A0A229VYW2"/>
<evidence type="ECO:0000313" key="1">
    <source>
        <dbReference type="EMBL" id="OXN00797.1"/>
    </source>
</evidence>
<evidence type="ECO:0000313" key="2">
    <source>
        <dbReference type="Proteomes" id="UP000215433"/>
    </source>
</evidence>
<dbReference type="Proteomes" id="UP000215433">
    <property type="component" value="Unassembled WGS sequence"/>
</dbReference>